<keyword evidence="2" id="KW-1185">Reference proteome</keyword>
<dbReference type="Proteomes" id="UP000663866">
    <property type="component" value="Unassembled WGS sequence"/>
</dbReference>
<sequence>MSDEQAEFKILLESICQLTNEYYGVIPLQGYGSEKLSMIDTVES</sequence>
<feature type="non-terminal residue" evidence="1">
    <location>
        <position position="44"/>
    </location>
</feature>
<dbReference type="AlphaFoldDB" id="A0A821FYE4"/>
<accession>A0A821FYE4</accession>
<name>A0A821FYE4_9BILA</name>
<protein>
    <submittedName>
        <fullName evidence="1">Uncharacterized protein</fullName>
    </submittedName>
</protein>
<dbReference type="EMBL" id="CAJOBG010088666">
    <property type="protein sequence ID" value="CAF4657092.1"/>
    <property type="molecule type" value="Genomic_DNA"/>
</dbReference>
<proteinExistence type="predicted"/>
<comment type="caution">
    <text evidence="1">The sequence shown here is derived from an EMBL/GenBank/DDBJ whole genome shotgun (WGS) entry which is preliminary data.</text>
</comment>
<reference evidence="1" key="1">
    <citation type="submission" date="2021-02" db="EMBL/GenBank/DDBJ databases">
        <authorList>
            <person name="Nowell W R."/>
        </authorList>
    </citation>
    <scope>NUCLEOTIDE SEQUENCE</scope>
</reference>
<gene>
    <name evidence="1" type="ORF">OVN521_LOCUS46981</name>
</gene>
<organism evidence="1 2">
    <name type="scientific">Rotaria magnacalcarata</name>
    <dbReference type="NCBI Taxonomy" id="392030"/>
    <lineage>
        <taxon>Eukaryota</taxon>
        <taxon>Metazoa</taxon>
        <taxon>Spiralia</taxon>
        <taxon>Gnathifera</taxon>
        <taxon>Rotifera</taxon>
        <taxon>Eurotatoria</taxon>
        <taxon>Bdelloidea</taxon>
        <taxon>Philodinida</taxon>
        <taxon>Philodinidae</taxon>
        <taxon>Rotaria</taxon>
    </lineage>
</organism>
<evidence type="ECO:0000313" key="2">
    <source>
        <dbReference type="Proteomes" id="UP000663866"/>
    </source>
</evidence>
<evidence type="ECO:0000313" key="1">
    <source>
        <dbReference type="EMBL" id="CAF4657092.1"/>
    </source>
</evidence>